<feature type="domain" description="Sialate O-acetylesterase" evidence="3">
    <location>
        <begin position="107"/>
        <end position="234"/>
    </location>
</feature>
<sequence>MKVYQKHIVLVVLFIVGLVNNAMATVTLPSFFTSNMVLQQKANLPIWGKSTETTVKVTTSWDKKNQIAKVVNGSWEVNVKTPVYGGPYSITINDGTELELTNILIGEVWLCSGQSNMEMPLAGWGKIDNFKEEIAAANYPEIRIIQADHVESAQPLTDLKVQNGGWQLCSPETIGEFSATAYFFARKIYKEKHIPIGLIHSSWGGTLVEAWTSAGALKTIHDFDAELKAMQSAEDKAALEKKYNADMQVWTAQLEKADKGMQGTTAMWAMPDLKDESWKTMELPAFWENKGLTDFDGVVWFRKTITLSDNFDGKEAALSFFADDDDKVWINGTYIGTTAGYTVNRNYTIPANILKKGKNTIVIRIYDGAGGGGIYGTPDELTIKSGSETVSLEGAWKYTIGANLKDLAAKPYMPQGQNRPSAIYNAMINPLLKVRLAGVIWYQGESNEKRAEQYQTLFPLLINDWRAKFNNEKLPFYFVQLANYKAKKSEPSQSEWAEIREAQFKALALTNTGMAVATDIGNGEDIHPKNKQDIGGRLALIALDKQYGVKTNYSGPLYKSYAVNGKNVTVDFTFNEGIKAKSGILKGFAIAGADKVFYWAEAKIEGNKIIVSSDKVSVPVAIRYNWADNPDGNLTNASGLPASSFRTDAWPGITHGKK</sequence>
<evidence type="ECO:0000256" key="2">
    <source>
        <dbReference type="SAM" id="SignalP"/>
    </source>
</evidence>
<keyword evidence="5" id="KW-1185">Reference proteome</keyword>
<dbReference type="Pfam" id="PF03629">
    <property type="entry name" value="SASA"/>
    <property type="match status" value="2"/>
</dbReference>
<keyword evidence="1" id="KW-0378">Hydrolase</keyword>
<proteinExistence type="predicted"/>
<dbReference type="InterPro" id="IPR039329">
    <property type="entry name" value="SIAE"/>
</dbReference>
<keyword evidence="2" id="KW-0732">Signal</keyword>
<feature type="domain" description="Sialate O-acetylesterase" evidence="3">
    <location>
        <begin position="421"/>
        <end position="530"/>
    </location>
</feature>
<dbReference type="InterPro" id="IPR036514">
    <property type="entry name" value="SGNH_hydro_sf"/>
</dbReference>
<reference evidence="4 5" key="1">
    <citation type="submission" date="2013-09" db="EMBL/GenBank/DDBJ databases">
        <authorList>
            <person name="Zeng Z."/>
            <person name="Chen C."/>
        </authorList>
    </citation>
    <scope>NUCLEOTIDE SEQUENCE [LARGE SCALE GENOMIC DNA]</scope>
    <source>
        <strain evidence="4 5">WB 3.3-2</strain>
    </source>
</reference>
<feature type="signal peptide" evidence="2">
    <location>
        <begin position="1"/>
        <end position="24"/>
    </location>
</feature>
<comment type="caution">
    <text evidence="4">The sequence shown here is derived from an EMBL/GenBank/DDBJ whole genome shotgun (WGS) entry which is preliminary data.</text>
</comment>
<dbReference type="Proteomes" id="UP000030152">
    <property type="component" value="Unassembled WGS sequence"/>
</dbReference>
<dbReference type="SUPFAM" id="SSF52266">
    <property type="entry name" value="SGNH hydrolase"/>
    <property type="match status" value="1"/>
</dbReference>
<organism evidence="4 5">
    <name type="scientific">Flavobacterium rivuli WB 3.3-2 = DSM 21788</name>
    <dbReference type="NCBI Taxonomy" id="1121895"/>
    <lineage>
        <taxon>Bacteria</taxon>
        <taxon>Pseudomonadati</taxon>
        <taxon>Bacteroidota</taxon>
        <taxon>Flavobacteriia</taxon>
        <taxon>Flavobacteriales</taxon>
        <taxon>Flavobacteriaceae</taxon>
        <taxon>Flavobacterium</taxon>
    </lineage>
</organism>
<dbReference type="PANTHER" id="PTHR22901">
    <property type="entry name" value="SIALATE O-ACETYLESTERASE"/>
    <property type="match status" value="1"/>
</dbReference>
<dbReference type="STRING" id="1121895.GCA_000378485_03135"/>
<dbReference type="InterPro" id="IPR005181">
    <property type="entry name" value="SASA"/>
</dbReference>
<evidence type="ECO:0000313" key="5">
    <source>
        <dbReference type="Proteomes" id="UP000030152"/>
    </source>
</evidence>
<dbReference type="Gene3D" id="3.40.50.1110">
    <property type="entry name" value="SGNH hydrolase"/>
    <property type="match status" value="1"/>
</dbReference>
<dbReference type="InterPro" id="IPR008979">
    <property type="entry name" value="Galactose-bd-like_sf"/>
</dbReference>
<dbReference type="SUPFAM" id="SSF49785">
    <property type="entry name" value="Galactose-binding domain-like"/>
    <property type="match status" value="1"/>
</dbReference>
<dbReference type="GO" id="GO:0001681">
    <property type="term" value="F:sialate O-acetylesterase activity"/>
    <property type="evidence" value="ECO:0007669"/>
    <property type="project" value="InterPro"/>
</dbReference>
<dbReference type="Gene3D" id="2.60.120.260">
    <property type="entry name" value="Galactose-binding domain-like"/>
    <property type="match status" value="1"/>
</dbReference>
<feature type="chain" id="PRO_5001991441" evidence="2">
    <location>
        <begin position="25"/>
        <end position="658"/>
    </location>
</feature>
<dbReference type="eggNOG" id="COG3250">
    <property type="taxonomic scope" value="Bacteria"/>
</dbReference>
<accession>A0A0A2LZ58</accession>
<evidence type="ECO:0000259" key="3">
    <source>
        <dbReference type="Pfam" id="PF03629"/>
    </source>
</evidence>
<dbReference type="AlphaFoldDB" id="A0A0A2LZ58"/>
<gene>
    <name evidence="4" type="ORF">Q765_16865</name>
</gene>
<evidence type="ECO:0000256" key="1">
    <source>
        <dbReference type="ARBA" id="ARBA00022801"/>
    </source>
</evidence>
<name>A0A0A2LZ58_9FLAO</name>
<dbReference type="EMBL" id="JRLX01000024">
    <property type="protein sequence ID" value="KGO85294.1"/>
    <property type="molecule type" value="Genomic_DNA"/>
</dbReference>
<dbReference type="PANTHER" id="PTHR22901:SF0">
    <property type="entry name" value="SIALATE O-ACETYLESTERASE"/>
    <property type="match status" value="1"/>
</dbReference>
<dbReference type="GO" id="GO:0004553">
    <property type="term" value="F:hydrolase activity, hydrolyzing O-glycosyl compounds"/>
    <property type="evidence" value="ECO:0007669"/>
    <property type="project" value="InterPro"/>
</dbReference>
<protein>
    <submittedName>
        <fullName evidence="4">9-O-acetylesterase</fullName>
    </submittedName>
</protein>
<dbReference type="RefSeq" id="WP_020214299.1">
    <property type="nucleotide sequence ID" value="NZ_JRLX01000024.1"/>
</dbReference>
<evidence type="ECO:0000313" key="4">
    <source>
        <dbReference type="EMBL" id="KGO85294.1"/>
    </source>
</evidence>
<dbReference type="GO" id="GO:0005975">
    <property type="term" value="P:carbohydrate metabolic process"/>
    <property type="evidence" value="ECO:0007669"/>
    <property type="project" value="InterPro"/>
</dbReference>